<evidence type="ECO:0000256" key="7">
    <source>
        <dbReference type="ARBA" id="ARBA00022603"/>
    </source>
</evidence>
<evidence type="ECO:0000256" key="9">
    <source>
        <dbReference type="ARBA" id="ARBA00022691"/>
    </source>
</evidence>
<dbReference type="GO" id="GO:0005737">
    <property type="term" value="C:cytoplasm"/>
    <property type="evidence" value="ECO:0007669"/>
    <property type="project" value="UniProtKB-SubCell"/>
</dbReference>
<evidence type="ECO:0000259" key="15">
    <source>
        <dbReference type="Pfam" id="PF20260"/>
    </source>
</evidence>
<keyword evidence="9 12" id="KW-0949">S-adenosyl-L-methionine</keyword>
<evidence type="ECO:0000256" key="12">
    <source>
        <dbReference type="PIRNR" id="PIRNR015601"/>
    </source>
</evidence>
<dbReference type="FunFam" id="3.40.1280.10:FF:000023">
    <property type="entry name" value="Ribosomal RNA small subunit methyltransferase E"/>
    <property type="match status" value="1"/>
</dbReference>
<dbReference type="Gene3D" id="3.40.1280.10">
    <property type="match status" value="1"/>
</dbReference>
<dbReference type="GO" id="GO:0070042">
    <property type="term" value="F:rRNA (uridine-N3-)-methyltransferase activity"/>
    <property type="evidence" value="ECO:0007669"/>
    <property type="project" value="TreeGrafter"/>
</dbReference>
<comment type="similarity">
    <text evidence="2 12">Belongs to the RNA methyltransferase RsmE family.</text>
</comment>
<dbReference type="EC" id="2.1.1.193" evidence="3 12"/>
<evidence type="ECO:0000313" key="17">
    <source>
        <dbReference type="Proteomes" id="UP000663792"/>
    </source>
</evidence>
<evidence type="ECO:0000256" key="2">
    <source>
        <dbReference type="ARBA" id="ARBA00005528"/>
    </source>
</evidence>
<dbReference type="InterPro" id="IPR046887">
    <property type="entry name" value="RsmE_PUA-like"/>
</dbReference>
<proteinExistence type="inferred from homology"/>
<organism evidence="16 17">
    <name type="scientific">Nakamurella leprariae</name>
    <dbReference type="NCBI Taxonomy" id="2803911"/>
    <lineage>
        <taxon>Bacteria</taxon>
        <taxon>Bacillati</taxon>
        <taxon>Actinomycetota</taxon>
        <taxon>Actinomycetes</taxon>
        <taxon>Nakamurellales</taxon>
        <taxon>Nakamurellaceae</taxon>
        <taxon>Nakamurella</taxon>
    </lineage>
</organism>
<evidence type="ECO:0000256" key="4">
    <source>
        <dbReference type="ARBA" id="ARBA00013673"/>
    </source>
</evidence>
<dbReference type="NCBIfam" id="NF008693">
    <property type="entry name" value="PRK11713.2-3"/>
    <property type="match status" value="1"/>
</dbReference>
<accession>A0A939C1N4</accession>
<dbReference type="GO" id="GO:0070475">
    <property type="term" value="P:rRNA base methylation"/>
    <property type="evidence" value="ECO:0007669"/>
    <property type="project" value="TreeGrafter"/>
</dbReference>
<dbReference type="InterPro" id="IPR006700">
    <property type="entry name" value="RsmE"/>
</dbReference>
<dbReference type="SUPFAM" id="SSF88697">
    <property type="entry name" value="PUA domain-like"/>
    <property type="match status" value="1"/>
</dbReference>
<keyword evidence="7 12" id="KW-0489">Methyltransferase</keyword>
<dbReference type="NCBIfam" id="TIGR00046">
    <property type="entry name" value="RsmE family RNA methyltransferase"/>
    <property type="match status" value="1"/>
</dbReference>
<dbReference type="CDD" id="cd18084">
    <property type="entry name" value="RsmE-like"/>
    <property type="match status" value="1"/>
</dbReference>
<comment type="caution">
    <text evidence="16">The sequence shown here is derived from an EMBL/GenBank/DDBJ whole genome shotgun (WGS) entry which is preliminary data.</text>
</comment>
<keyword evidence="6 12" id="KW-0698">rRNA processing</keyword>
<evidence type="ECO:0000256" key="13">
    <source>
        <dbReference type="SAM" id="MobiDB-lite"/>
    </source>
</evidence>
<reference evidence="16" key="1">
    <citation type="submission" date="2021-01" db="EMBL/GenBank/DDBJ databases">
        <title>YIM 132084 draft genome.</title>
        <authorList>
            <person name="An D."/>
        </authorList>
    </citation>
    <scope>NUCLEOTIDE SEQUENCE</scope>
    <source>
        <strain evidence="16">YIM 132084</strain>
    </source>
</reference>
<dbReference type="PIRSF" id="PIRSF015601">
    <property type="entry name" value="MTase_slr0722"/>
    <property type="match status" value="1"/>
</dbReference>
<dbReference type="InterPro" id="IPR029026">
    <property type="entry name" value="tRNA_m1G_MTases_N"/>
</dbReference>
<dbReference type="AlphaFoldDB" id="A0A939C1N4"/>
<feature type="domain" description="Ribosomal RNA small subunit methyltransferase E methyltransferase" evidence="14">
    <location>
        <begin position="79"/>
        <end position="243"/>
    </location>
</feature>
<keyword evidence="8 12" id="KW-0808">Transferase</keyword>
<comment type="subcellular location">
    <subcellularLocation>
        <location evidence="1 12">Cytoplasm</location>
    </subcellularLocation>
</comment>
<evidence type="ECO:0000259" key="14">
    <source>
        <dbReference type="Pfam" id="PF04452"/>
    </source>
</evidence>
<comment type="catalytic activity">
    <reaction evidence="11 12">
        <text>uridine(1498) in 16S rRNA + S-adenosyl-L-methionine = N(3)-methyluridine(1498) in 16S rRNA + S-adenosyl-L-homocysteine + H(+)</text>
        <dbReference type="Rhea" id="RHEA:42920"/>
        <dbReference type="Rhea" id="RHEA-COMP:10283"/>
        <dbReference type="Rhea" id="RHEA-COMP:10284"/>
        <dbReference type="ChEBI" id="CHEBI:15378"/>
        <dbReference type="ChEBI" id="CHEBI:57856"/>
        <dbReference type="ChEBI" id="CHEBI:59789"/>
        <dbReference type="ChEBI" id="CHEBI:65315"/>
        <dbReference type="ChEBI" id="CHEBI:74502"/>
        <dbReference type="EC" id="2.1.1.193"/>
    </reaction>
</comment>
<evidence type="ECO:0000256" key="8">
    <source>
        <dbReference type="ARBA" id="ARBA00022679"/>
    </source>
</evidence>
<protein>
    <recommendedName>
        <fullName evidence="4 12">Ribosomal RNA small subunit methyltransferase E</fullName>
        <ecNumber evidence="3 12">2.1.1.193</ecNumber>
    </recommendedName>
</protein>
<gene>
    <name evidence="16" type="ORF">JL106_08525</name>
</gene>
<dbReference type="PANTHER" id="PTHR30027:SF3">
    <property type="entry name" value="16S RRNA (URACIL(1498)-N(3))-METHYLTRANSFERASE"/>
    <property type="match status" value="1"/>
</dbReference>
<comment type="function">
    <text evidence="10 12">Specifically methylates the N3 position of the uracil ring of uridine 1498 (m3U1498) in 16S rRNA. Acts on the fully assembled 30S ribosomal subunit.</text>
</comment>
<evidence type="ECO:0000313" key="16">
    <source>
        <dbReference type="EMBL" id="MBM9467322.1"/>
    </source>
</evidence>
<feature type="region of interest" description="Disordered" evidence="13">
    <location>
        <begin position="1"/>
        <end position="25"/>
    </location>
</feature>
<dbReference type="Gene3D" id="2.40.240.20">
    <property type="entry name" value="Hypothetical PUA domain-like, domain 1"/>
    <property type="match status" value="1"/>
</dbReference>
<dbReference type="SUPFAM" id="SSF75217">
    <property type="entry name" value="alpha/beta knot"/>
    <property type="match status" value="1"/>
</dbReference>
<dbReference type="InterPro" id="IPR046886">
    <property type="entry name" value="RsmE_MTase_dom"/>
</dbReference>
<dbReference type="PANTHER" id="PTHR30027">
    <property type="entry name" value="RIBOSOMAL RNA SMALL SUBUNIT METHYLTRANSFERASE E"/>
    <property type="match status" value="1"/>
</dbReference>
<dbReference type="InterPro" id="IPR029028">
    <property type="entry name" value="Alpha/beta_knot_MTases"/>
</dbReference>
<evidence type="ECO:0000256" key="10">
    <source>
        <dbReference type="ARBA" id="ARBA00025699"/>
    </source>
</evidence>
<keyword evidence="5 12" id="KW-0963">Cytoplasm</keyword>
<evidence type="ECO:0000256" key="3">
    <source>
        <dbReference type="ARBA" id="ARBA00012328"/>
    </source>
</evidence>
<evidence type="ECO:0000256" key="1">
    <source>
        <dbReference type="ARBA" id="ARBA00004496"/>
    </source>
</evidence>
<dbReference type="InterPro" id="IPR015947">
    <property type="entry name" value="PUA-like_sf"/>
</dbReference>
<evidence type="ECO:0000256" key="6">
    <source>
        <dbReference type="ARBA" id="ARBA00022552"/>
    </source>
</evidence>
<dbReference type="Proteomes" id="UP000663792">
    <property type="component" value="Unassembled WGS sequence"/>
</dbReference>
<dbReference type="Pfam" id="PF20260">
    <property type="entry name" value="PUA_4"/>
    <property type="match status" value="1"/>
</dbReference>
<dbReference type="Pfam" id="PF04452">
    <property type="entry name" value="Methyltrans_RNA"/>
    <property type="match status" value="1"/>
</dbReference>
<feature type="domain" description="Ribosomal RNA small subunit methyltransferase E PUA-like" evidence="15">
    <location>
        <begin position="23"/>
        <end position="69"/>
    </location>
</feature>
<sequence>MDPSADDRSVTAPRPEVGRSWTLTGPEGRHAATVQRLRAGELLLLADGRGSRWTARVVGAGRDSVEVDVLDQVTVPLAPLLVTVVQALPKGERGELAVDLATEAGVDAIVPWAAARCVARWTGTDKARRGVEKWRSTARSAAKQARRPHLPTVGELADTATVVRLVAEAAGQGTAVVLHEAATAPLTELPLPRAGRLVLIVGPEGGVAPEELAAFEQAGATPARLGPEVLRSSTAAAVALGAVAALTGRWSDR</sequence>
<dbReference type="EMBL" id="JAERWK010000010">
    <property type="protein sequence ID" value="MBM9467322.1"/>
    <property type="molecule type" value="Genomic_DNA"/>
</dbReference>
<name>A0A939C1N4_9ACTN</name>
<keyword evidence="17" id="KW-1185">Reference proteome</keyword>
<evidence type="ECO:0000256" key="5">
    <source>
        <dbReference type="ARBA" id="ARBA00022490"/>
    </source>
</evidence>
<evidence type="ECO:0000256" key="11">
    <source>
        <dbReference type="ARBA" id="ARBA00047944"/>
    </source>
</evidence>